<dbReference type="Proteomes" id="UP000652013">
    <property type="component" value="Unassembled WGS sequence"/>
</dbReference>
<reference evidence="2" key="1">
    <citation type="submission" date="2021-01" db="EMBL/GenBank/DDBJ databases">
        <title>Whole genome shotgun sequence of Spirilliplanes yamanashiensis NBRC 15828.</title>
        <authorList>
            <person name="Komaki H."/>
            <person name="Tamura T."/>
        </authorList>
    </citation>
    <scope>NUCLEOTIDE SEQUENCE</scope>
    <source>
        <strain evidence="2">NBRC 15828</strain>
    </source>
</reference>
<feature type="transmembrane region" description="Helical" evidence="1">
    <location>
        <begin position="55"/>
        <end position="76"/>
    </location>
</feature>
<organism evidence="2 3">
    <name type="scientific">Spirilliplanes yamanashiensis</name>
    <dbReference type="NCBI Taxonomy" id="42233"/>
    <lineage>
        <taxon>Bacteria</taxon>
        <taxon>Bacillati</taxon>
        <taxon>Actinomycetota</taxon>
        <taxon>Actinomycetes</taxon>
        <taxon>Micromonosporales</taxon>
        <taxon>Micromonosporaceae</taxon>
        <taxon>Spirilliplanes</taxon>
    </lineage>
</organism>
<keyword evidence="3" id="KW-1185">Reference proteome</keyword>
<keyword evidence="1" id="KW-0812">Transmembrane</keyword>
<feature type="transmembrane region" description="Helical" evidence="1">
    <location>
        <begin position="12"/>
        <end position="35"/>
    </location>
</feature>
<feature type="transmembrane region" description="Helical" evidence="1">
    <location>
        <begin position="219"/>
        <end position="240"/>
    </location>
</feature>
<feature type="transmembrane region" description="Helical" evidence="1">
    <location>
        <begin position="163"/>
        <end position="183"/>
    </location>
</feature>
<comment type="caution">
    <text evidence="2">The sequence shown here is derived from an EMBL/GenBank/DDBJ whole genome shotgun (WGS) entry which is preliminary data.</text>
</comment>
<dbReference type="AlphaFoldDB" id="A0A8J4DFU4"/>
<feature type="transmembrane region" description="Helical" evidence="1">
    <location>
        <begin position="123"/>
        <end position="147"/>
    </location>
</feature>
<dbReference type="EMBL" id="BOOY01000002">
    <property type="protein sequence ID" value="GIJ00927.1"/>
    <property type="molecule type" value="Genomic_DNA"/>
</dbReference>
<feature type="transmembrane region" description="Helical" evidence="1">
    <location>
        <begin position="83"/>
        <end position="103"/>
    </location>
</feature>
<feature type="transmembrane region" description="Helical" evidence="1">
    <location>
        <begin position="195"/>
        <end position="212"/>
    </location>
</feature>
<protein>
    <submittedName>
        <fullName evidence="2">Uncharacterized protein</fullName>
    </submittedName>
</protein>
<keyword evidence="1" id="KW-1133">Transmembrane helix</keyword>
<evidence type="ECO:0000313" key="2">
    <source>
        <dbReference type="EMBL" id="GIJ00927.1"/>
    </source>
</evidence>
<keyword evidence="1" id="KW-0472">Membrane</keyword>
<evidence type="ECO:0000313" key="3">
    <source>
        <dbReference type="Proteomes" id="UP000652013"/>
    </source>
</evidence>
<gene>
    <name evidence="2" type="ORF">Sya03_02790</name>
</gene>
<evidence type="ECO:0000256" key="1">
    <source>
        <dbReference type="SAM" id="Phobius"/>
    </source>
</evidence>
<proteinExistence type="predicted"/>
<accession>A0A8J4DFU4</accession>
<name>A0A8J4DFU4_9ACTN</name>
<dbReference type="PROSITE" id="PS51257">
    <property type="entry name" value="PROKAR_LIPOPROTEIN"/>
    <property type="match status" value="1"/>
</dbReference>
<sequence>MESRPAARPVTAALAGTFIAGCAAVALVAALAPGLMKSVRAGSAYTSYWPGYASYYLWALLPFLGGLALAGLVLAVRPRLGRPAAAVSAVLAAQAAGFGAVAVRDWFNMAGAGPGLRQSSLALVVGFAAVVAIAAAVAGCAAVAVLWREPAAGWRGAGPRRPAWVVAGVAVAMALPPVLTAAVGQSDVTTLGQLALTYGLPWGGGLALAGWLGRRGRIAVLVTIGLSVALVASRFAVAYLRYVSGD</sequence>